<dbReference type="EMBL" id="JAMYWD010000012">
    <property type="protein sequence ID" value="KAJ4950781.1"/>
    <property type="molecule type" value="Genomic_DNA"/>
</dbReference>
<dbReference type="GO" id="GO:0004499">
    <property type="term" value="F:N,N-dimethylaniline monooxygenase activity"/>
    <property type="evidence" value="ECO:0007669"/>
    <property type="project" value="InterPro"/>
</dbReference>
<evidence type="ECO:0000256" key="1">
    <source>
        <dbReference type="ARBA" id="ARBA00009183"/>
    </source>
</evidence>
<dbReference type="InterPro" id="IPR020946">
    <property type="entry name" value="Flavin_mOase-like"/>
</dbReference>
<keyword evidence="6" id="KW-0503">Monooxygenase</keyword>
<dbReference type="GO" id="GO:0050661">
    <property type="term" value="F:NADP binding"/>
    <property type="evidence" value="ECO:0007669"/>
    <property type="project" value="InterPro"/>
</dbReference>
<dbReference type="PANTHER" id="PTHR43539:SF9">
    <property type="entry name" value="INDOLE-3-PYRUVATE MONOOXYGENASE YUCCA11-RELATED"/>
    <property type="match status" value="1"/>
</dbReference>
<keyword evidence="3 6" id="KW-0274">FAD</keyword>
<dbReference type="Gene3D" id="3.50.50.60">
    <property type="entry name" value="FAD/NAD(P)-binding domain"/>
    <property type="match status" value="1"/>
</dbReference>
<dbReference type="OrthoDB" id="66881at2759"/>
<dbReference type="PIRSF" id="PIRSF000332">
    <property type="entry name" value="FMO"/>
    <property type="match status" value="1"/>
</dbReference>
<keyword evidence="2 6" id="KW-0285">Flavoprotein</keyword>
<comment type="cofactor">
    <cofactor evidence="6">
        <name>FAD</name>
        <dbReference type="ChEBI" id="CHEBI:57692"/>
    </cofactor>
</comment>
<dbReference type="PANTHER" id="PTHR43539">
    <property type="entry name" value="FLAVIN-BINDING MONOOXYGENASE-LIKE PROTEIN (AFU_ORTHOLOGUE AFUA_4G09220)"/>
    <property type="match status" value="1"/>
</dbReference>
<evidence type="ECO:0000256" key="6">
    <source>
        <dbReference type="RuleBase" id="RU361177"/>
    </source>
</evidence>
<dbReference type="EC" id="1.-.-.-" evidence="6"/>
<dbReference type="InterPro" id="IPR050982">
    <property type="entry name" value="Auxin_biosynth/cation_transpt"/>
</dbReference>
<keyword evidence="8" id="KW-1185">Reference proteome</keyword>
<evidence type="ECO:0000256" key="3">
    <source>
        <dbReference type="ARBA" id="ARBA00022827"/>
    </source>
</evidence>
<dbReference type="Pfam" id="PF00743">
    <property type="entry name" value="FMO-like"/>
    <property type="match status" value="1"/>
</dbReference>
<dbReference type="InterPro" id="IPR000960">
    <property type="entry name" value="Flavin_mOase"/>
</dbReference>
<organism evidence="7 8">
    <name type="scientific">Protea cynaroides</name>
    <dbReference type="NCBI Taxonomy" id="273540"/>
    <lineage>
        <taxon>Eukaryota</taxon>
        <taxon>Viridiplantae</taxon>
        <taxon>Streptophyta</taxon>
        <taxon>Embryophyta</taxon>
        <taxon>Tracheophyta</taxon>
        <taxon>Spermatophyta</taxon>
        <taxon>Magnoliopsida</taxon>
        <taxon>Proteales</taxon>
        <taxon>Proteaceae</taxon>
        <taxon>Protea</taxon>
    </lineage>
</organism>
<proteinExistence type="inferred from homology"/>
<dbReference type="InterPro" id="IPR036188">
    <property type="entry name" value="FAD/NAD-bd_sf"/>
</dbReference>
<name>A0A9Q0GMV2_9MAGN</name>
<dbReference type="SUPFAM" id="SSF51905">
    <property type="entry name" value="FAD/NAD(P)-binding domain"/>
    <property type="match status" value="2"/>
</dbReference>
<gene>
    <name evidence="7" type="ORF">NE237_027613</name>
</gene>
<dbReference type="PRINTS" id="PR00368">
    <property type="entry name" value="FADPNR"/>
</dbReference>
<keyword evidence="4 6" id="KW-0560">Oxidoreductase</keyword>
<comment type="catalytic activity">
    <reaction evidence="5">
        <text>indole-3-pyruvate + NADPH + O2 + H(+) = (indol-3-yl)acetate + CO2 + NADP(+) + H2O</text>
        <dbReference type="Rhea" id="RHEA:34331"/>
        <dbReference type="ChEBI" id="CHEBI:15377"/>
        <dbReference type="ChEBI" id="CHEBI:15378"/>
        <dbReference type="ChEBI" id="CHEBI:15379"/>
        <dbReference type="ChEBI" id="CHEBI:16526"/>
        <dbReference type="ChEBI" id="CHEBI:17640"/>
        <dbReference type="ChEBI" id="CHEBI:30854"/>
        <dbReference type="ChEBI" id="CHEBI:57783"/>
        <dbReference type="ChEBI" id="CHEBI:58349"/>
        <dbReference type="EC" id="1.14.13.168"/>
    </reaction>
</comment>
<evidence type="ECO:0000256" key="5">
    <source>
        <dbReference type="ARBA" id="ARBA00047707"/>
    </source>
</evidence>
<comment type="caution">
    <text evidence="7">The sequence shown here is derived from an EMBL/GenBank/DDBJ whole genome shotgun (WGS) entry which is preliminary data.</text>
</comment>
<dbReference type="GO" id="GO:0103075">
    <property type="term" value="F:indole-3-pyruvate monooxygenase activity"/>
    <property type="evidence" value="ECO:0007669"/>
    <property type="project" value="UniProtKB-EC"/>
</dbReference>
<dbReference type="GO" id="GO:0050660">
    <property type="term" value="F:flavin adenine dinucleotide binding"/>
    <property type="evidence" value="ECO:0007669"/>
    <property type="project" value="InterPro"/>
</dbReference>
<dbReference type="AlphaFoldDB" id="A0A9Q0GMV2"/>
<dbReference type="Proteomes" id="UP001141806">
    <property type="component" value="Unassembled WGS sequence"/>
</dbReference>
<sequence>MDEVVLIVGAGPSGLATSACLNLLSVPNLVLEREDCSASLWKKHSYDRLKLHLGKEFCELPHMSFPSHAPNFVPKKGFVEYLDAYAEKFNVNPKYCRTVQSAAYDGVTGKWHVTVKNMVSDEIEEYMCKFLVAATGENGKGIIPKVAGLDSFDGEILHSSEYKNGSSYTGKDVLVVGCGNSGMEVAYDLHDWGARTSMVVRGPVHVFTKEVMYLGMSLLKFLPYTMVDSIMVMLSKCQHGDYSKHGIRTPTEGPFYLKWMEGRAPVIDVGTMEKIENGEIKVVPAISNIHGRTVTFQDGKVQHFDAIIFATGYRSMVRTWLKDGEDLLDQNGVPKPSYPDHWKGKSGLYCAGFARRGLLGIAQDAEKIANDISLAMNNVPNKFVSI</sequence>
<evidence type="ECO:0000313" key="8">
    <source>
        <dbReference type="Proteomes" id="UP001141806"/>
    </source>
</evidence>
<evidence type="ECO:0000313" key="7">
    <source>
        <dbReference type="EMBL" id="KAJ4950781.1"/>
    </source>
</evidence>
<evidence type="ECO:0000256" key="4">
    <source>
        <dbReference type="ARBA" id="ARBA00023002"/>
    </source>
</evidence>
<dbReference type="PRINTS" id="PR00469">
    <property type="entry name" value="PNDRDTASEII"/>
</dbReference>
<reference evidence="7" key="1">
    <citation type="journal article" date="2023" name="Plant J.">
        <title>The genome of the king protea, Protea cynaroides.</title>
        <authorList>
            <person name="Chang J."/>
            <person name="Duong T.A."/>
            <person name="Schoeman C."/>
            <person name="Ma X."/>
            <person name="Roodt D."/>
            <person name="Barker N."/>
            <person name="Li Z."/>
            <person name="Van de Peer Y."/>
            <person name="Mizrachi E."/>
        </authorList>
    </citation>
    <scope>NUCLEOTIDE SEQUENCE</scope>
    <source>
        <tissue evidence="7">Young leaves</tissue>
    </source>
</reference>
<protein>
    <recommendedName>
        <fullName evidence="6">Flavin-containing monooxygenase</fullName>
        <ecNumber evidence="6">1.-.-.-</ecNumber>
    </recommendedName>
</protein>
<accession>A0A9Q0GMV2</accession>
<comment type="similarity">
    <text evidence="1 6">Belongs to the FMO family.</text>
</comment>
<evidence type="ECO:0000256" key="2">
    <source>
        <dbReference type="ARBA" id="ARBA00022630"/>
    </source>
</evidence>